<protein>
    <recommendedName>
        <fullName evidence="6">Succinate dehydrogenase assembly factor 3</fullName>
        <shortName evidence="6">SDH assembly factor 3</shortName>
        <shortName evidence="6">SDHAF3</shortName>
    </recommendedName>
</protein>
<proteinExistence type="inferred from homology"/>
<reference evidence="7" key="2">
    <citation type="journal article" date="2014" name="BMC Genomics">
        <title>An improved genome of the model marine alga Ostreococcus tauri unfolds by assessing Illumina de novo assemblies.</title>
        <authorList>
            <person name="Blanc-Mathieu R."/>
            <person name="Verhelst B."/>
            <person name="Derelle E."/>
            <person name="Rombauts S."/>
            <person name="Bouget F.Y."/>
            <person name="Carre I."/>
            <person name="Chateau A."/>
            <person name="Eyre-Walker A."/>
            <person name="Grimsley N."/>
            <person name="Moreau H."/>
            <person name="Piegu B."/>
            <person name="Rivals E."/>
            <person name="Schackwitz W."/>
            <person name="Van de Peer Y."/>
            <person name="Piganeau G."/>
        </authorList>
    </citation>
    <scope>NUCLEOTIDE SEQUENCE</scope>
    <source>
        <strain evidence="7">RCC4221</strain>
    </source>
</reference>
<accession>Q01CX4</accession>
<dbReference type="InterPro" id="IPR008381">
    <property type="entry name" value="SDHAF3/Sdh7"/>
</dbReference>
<dbReference type="AlphaFoldDB" id="Q01CX4"/>
<dbReference type="EMBL" id="CAID01000003">
    <property type="protein sequence ID" value="CAL52829.1"/>
    <property type="molecule type" value="Genomic_DNA"/>
</dbReference>
<dbReference type="PANTHER" id="PTHR13137">
    <property type="entry name" value="DC11 ACN9 HOMOLOG"/>
    <property type="match status" value="1"/>
</dbReference>
<dbReference type="OMA" id="IEFASEW"/>
<dbReference type="EMBL" id="KZ155826">
    <property type="protein sequence ID" value="OUS43789.1"/>
    <property type="molecule type" value="Genomic_DNA"/>
</dbReference>
<evidence type="ECO:0000256" key="5">
    <source>
        <dbReference type="ARBA" id="ARBA00023186"/>
    </source>
</evidence>
<name>Q01CX4_OSTTA</name>
<dbReference type="PANTHER" id="PTHR13137:SF6">
    <property type="entry name" value="SUCCINATE DEHYDROGENASE ASSEMBLY FACTOR 3, MITOCHONDRIAL"/>
    <property type="match status" value="1"/>
</dbReference>
<comment type="function">
    <text evidence="6">Plays an essential role in the assembly of succinate dehydrogenase (SDH), an enzyme complex (also referred to as respiratory complex II) that is a component of both the tricarboxylic acid (TCA) cycle and the mitochondrial electron transport chain, and which couples the oxidation of succinate to fumarate with the reduction of ubiquinone (coenzyme Q) to ubiquinol. Promotes maturation of the iron-sulfur protein subunit of the SDH catalytic dimer, protecting it from the deleterious effects of oxidants. May act together with SDHAF1.</text>
</comment>
<dbReference type="RefSeq" id="XP_003078089.1">
    <property type="nucleotide sequence ID" value="XM_003078041.1"/>
</dbReference>
<evidence type="ECO:0000256" key="3">
    <source>
        <dbReference type="ARBA" id="ARBA00022946"/>
    </source>
</evidence>
<dbReference type="GO" id="GO:0006105">
    <property type="term" value="P:succinate metabolic process"/>
    <property type="evidence" value="ECO:0007669"/>
    <property type="project" value="TreeGrafter"/>
</dbReference>
<keyword evidence="5 6" id="KW-0143">Chaperone</keyword>
<dbReference type="STRING" id="70448.Q01CX4"/>
<accession>A0A1Y5I2Q2</accession>
<dbReference type="GeneID" id="9833853"/>
<comment type="subcellular location">
    <subcellularLocation>
        <location evidence="1 6">Mitochondrion matrix</location>
    </subcellularLocation>
</comment>
<keyword evidence="4 6" id="KW-0496">Mitochondrion</keyword>
<evidence type="ECO:0000256" key="1">
    <source>
        <dbReference type="ARBA" id="ARBA00004305"/>
    </source>
</evidence>
<evidence type="ECO:0000256" key="4">
    <source>
        <dbReference type="ARBA" id="ARBA00023128"/>
    </source>
</evidence>
<dbReference type="Pfam" id="PF13233">
    <property type="entry name" value="Complex1_LYR_2"/>
    <property type="match status" value="1"/>
</dbReference>
<evidence type="ECO:0000256" key="2">
    <source>
        <dbReference type="ARBA" id="ARBA00006020"/>
    </source>
</evidence>
<dbReference type="CDD" id="cd20270">
    <property type="entry name" value="Complex1_LYR_SDHAF3_LYRM10"/>
    <property type="match status" value="1"/>
</dbReference>
<dbReference type="Proteomes" id="UP000195557">
    <property type="component" value="Unassembled WGS sequence"/>
</dbReference>
<accession>A0A454XMR4</accession>
<comment type="similarity">
    <text evidence="2 6">Belongs to the complex I LYR family. SDHAF3 subfamily.</text>
</comment>
<reference evidence="7 9" key="1">
    <citation type="journal article" date="2006" name="Proc. Natl. Acad. Sci. U.S.A.">
        <title>Genome analysis of the smallest free-living eukaryote Ostreococcus tauri unveils many unique features.</title>
        <authorList>
            <person name="Derelle E."/>
            <person name="Ferraz C."/>
            <person name="Rombauts S."/>
            <person name="Rouze P."/>
            <person name="Worden A.Z."/>
            <person name="Robbens S."/>
            <person name="Partensky F."/>
            <person name="Degroeve S."/>
            <person name="Echeynie S."/>
            <person name="Cooke R."/>
            <person name="Saeys Y."/>
            <person name="Wuyts J."/>
            <person name="Jabbari K."/>
            <person name="Bowler C."/>
            <person name="Panaud O."/>
            <person name="Piegu B."/>
            <person name="Ball S.G."/>
            <person name="Ral J.-P."/>
            <person name="Bouget F.-Y."/>
            <person name="Piganeau G."/>
            <person name="De Baets B."/>
            <person name="Picard A."/>
            <person name="Delseny M."/>
            <person name="Demaille J."/>
            <person name="Van de Peer Y."/>
            <person name="Moreau H."/>
        </authorList>
    </citation>
    <scope>NUCLEOTIDE SEQUENCE [LARGE SCALE GENOMIC DNA]</scope>
    <source>
        <strain evidence="7 9">OTTH0595</strain>
    </source>
</reference>
<reference evidence="8" key="3">
    <citation type="submission" date="2017-04" db="EMBL/GenBank/DDBJ databases">
        <title>Population genomics of picophytoplankton unveils novel chromosome hypervariability.</title>
        <authorList>
            <consortium name="DOE Joint Genome Institute"/>
            <person name="Blanc-Mathieu R."/>
            <person name="Krasovec M."/>
            <person name="Hebrard M."/>
            <person name="Yau S."/>
            <person name="Desgranges E."/>
            <person name="Martin J."/>
            <person name="Schackwitz W."/>
            <person name="Kuo A."/>
            <person name="Salin G."/>
            <person name="Donnadieu C."/>
            <person name="Desdevises Y."/>
            <person name="Sanchez-Ferandin S."/>
            <person name="Moreau H."/>
            <person name="Rivals E."/>
            <person name="Grigoriev I.V."/>
            <person name="Grimsley N."/>
            <person name="Eyre-Walker A."/>
            <person name="Piganeau G."/>
        </authorList>
    </citation>
    <scope>NUCLEOTIDE SEQUENCE [LARGE SCALE GENOMIC DNA]</scope>
    <source>
        <strain evidence="8">RCC 1115</strain>
    </source>
</reference>
<evidence type="ECO:0000256" key="6">
    <source>
        <dbReference type="RuleBase" id="RU368039"/>
    </source>
</evidence>
<dbReference type="KEGG" id="ota:OT_ostta03g01800"/>
<sequence>MSGLGRVFSLYRQILRTHQAMPSPMKELGATYAREEFRAHLRSEKMTEAQWGQFVSSWQQYVDSLRGDTIASVSGDLDEEVVEALSPDQRQQLERLKGEALRFRKDGAGESE</sequence>
<evidence type="ECO:0000313" key="9">
    <source>
        <dbReference type="Proteomes" id="UP000009170"/>
    </source>
</evidence>
<gene>
    <name evidence="8" type="ORF">BE221DRAFT_79762</name>
    <name evidence="7" type="ORF">OT_ostta03g01800</name>
</gene>
<dbReference type="GO" id="GO:0034553">
    <property type="term" value="P:mitochondrial respiratory chain complex II assembly"/>
    <property type="evidence" value="ECO:0007669"/>
    <property type="project" value="UniProtKB-UniRule"/>
</dbReference>
<keyword evidence="9" id="KW-1185">Reference proteome</keyword>
<dbReference type="OrthoDB" id="278329at2759"/>
<evidence type="ECO:0000313" key="7">
    <source>
        <dbReference type="EMBL" id="CAL52829.1"/>
    </source>
</evidence>
<dbReference type="Proteomes" id="UP000009170">
    <property type="component" value="Unassembled WGS sequence"/>
</dbReference>
<comment type="subunit">
    <text evidence="6">Interacts with the iron-sulfur protein subunit within the SDH catalytic dimer.</text>
</comment>
<dbReference type="InParanoid" id="Q01CX4"/>
<dbReference type="GO" id="GO:0005759">
    <property type="term" value="C:mitochondrial matrix"/>
    <property type="evidence" value="ECO:0007669"/>
    <property type="project" value="UniProtKB-SubCell"/>
</dbReference>
<dbReference type="GO" id="GO:0005758">
    <property type="term" value="C:mitochondrial intermembrane space"/>
    <property type="evidence" value="ECO:0007669"/>
    <property type="project" value="TreeGrafter"/>
</dbReference>
<keyword evidence="3" id="KW-0809">Transit peptide</keyword>
<organism evidence="7 9">
    <name type="scientific">Ostreococcus tauri</name>
    <name type="common">Marine green alga</name>
    <dbReference type="NCBI Taxonomy" id="70448"/>
    <lineage>
        <taxon>Eukaryota</taxon>
        <taxon>Viridiplantae</taxon>
        <taxon>Chlorophyta</taxon>
        <taxon>Mamiellophyceae</taxon>
        <taxon>Mamiellales</taxon>
        <taxon>Bathycoccaceae</taxon>
        <taxon>Ostreococcus</taxon>
    </lineage>
</organism>
<evidence type="ECO:0000313" key="8">
    <source>
        <dbReference type="EMBL" id="OUS43789.1"/>
    </source>
</evidence>